<proteinExistence type="predicted"/>
<evidence type="ECO:0000313" key="2">
    <source>
        <dbReference type="EMBL" id="GAK55315.1"/>
    </source>
</evidence>
<keyword evidence="3" id="KW-1185">Reference proteome</keyword>
<dbReference type="GO" id="GO:0032259">
    <property type="term" value="P:methylation"/>
    <property type="evidence" value="ECO:0007669"/>
    <property type="project" value="UniProtKB-KW"/>
</dbReference>
<dbReference type="Gene3D" id="3.40.50.150">
    <property type="entry name" value="Vaccinia Virus protein VP39"/>
    <property type="match status" value="1"/>
</dbReference>
<dbReference type="AlphaFoldDB" id="A0A0S6WAZ5"/>
<name>A0A0S6WAZ5_VECG1</name>
<protein>
    <submittedName>
        <fullName evidence="2">Methyltransferase type 11</fullName>
    </submittedName>
</protein>
<dbReference type="SUPFAM" id="SSF53335">
    <property type="entry name" value="S-adenosyl-L-methionine-dependent methyltransferases"/>
    <property type="match status" value="1"/>
</dbReference>
<dbReference type="PANTHER" id="PTHR43861:SF1">
    <property type="entry name" value="TRANS-ACONITATE 2-METHYLTRANSFERASE"/>
    <property type="match status" value="1"/>
</dbReference>
<dbReference type="GO" id="GO:0008757">
    <property type="term" value="F:S-adenosylmethionine-dependent methyltransferase activity"/>
    <property type="evidence" value="ECO:0007669"/>
    <property type="project" value="InterPro"/>
</dbReference>
<dbReference type="PANTHER" id="PTHR43861">
    <property type="entry name" value="TRANS-ACONITATE 2-METHYLTRANSFERASE-RELATED"/>
    <property type="match status" value="1"/>
</dbReference>
<dbReference type="HOGENOM" id="CLU_082726_0_1_0"/>
<keyword evidence="2" id="KW-0489">Methyltransferase</keyword>
<dbReference type="EMBL" id="DF820463">
    <property type="protein sequence ID" value="GAK55315.1"/>
    <property type="molecule type" value="Genomic_DNA"/>
</dbReference>
<reference evidence="2" key="1">
    <citation type="journal article" date="2015" name="PeerJ">
        <title>First genomic representation of candidate bacterial phylum KSB3 points to enhanced environmental sensing as a trigger of wastewater bulking.</title>
        <authorList>
            <person name="Sekiguchi Y."/>
            <person name="Ohashi A."/>
            <person name="Parks D.H."/>
            <person name="Yamauchi T."/>
            <person name="Tyson G.W."/>
            <person name="Hugenholtz P."/>
        </authorList>
    </citation>
    <scope>NUCLEOTIDE SEQUENCE [LARGE SCALE GENOMIC DNA]</scope>
</reference>
<keyword evidence="2" id="KW-0808">Transferase</keyword>
<dbReference type="Pfam" id="PF08241">
    <property type="entry name" value="Methyltransf_11"/>
    <property type="match status" value="1"/>
</dbReference>
<dbReference type="InterPro" id="IPR029063">
    <property type="entry name" value="SAM-dependent_MTases_sf"/>
</dbReference>
<dbReference type="Proteomes" id="UP000030661">
    <property type="component" value="Unassembled WGS sequence"/>
</dbReference>
<gene>
    <name evidence="2" type="ORF">U27_02147</name>
</gene>
<dbReference type="STRING" id="1499967.U27_02147"/>
<dbReference type="CDD" id="cd02440">
    <property type="entry name" value="AdoMet_MTases"/>
    <property type="match status" value="1"/>
</dbReference>
<dbReference type="InterPro" id="IPR013216">
    <property type="entry name" value="Methyltransf_11"/>
</dbReference>
<sequence length="245" mass="28732">MEHYTYHILYQVEETHWWFVGRRSLILDQIARYYQGQKNLVMLDIGCGCGIFMTHLTPYGKIVGMDSSADALCFCQQRRLSHLVQGDAEMLPFFPNSFDLLTANDLLEHLDDDITSLHGFFSLLKPGGRLFVFVPAYQFLWSLQDEISHHKRRYTKRRLTHVIESAGFTIEQVTYANTLLFPVIWVGRQMLKIVRRFRDVQTENTLHPQWSNRVLKRIFCLERPLLRRLSLPFGVSLLAVCRKPL</sequence>
<organism evidence="2">
    <name type="scientific">Vecturithrix granuli</name>
    <dbReference type="NCBI Taxonomy" id="1499967"/>
    <lineage>
        <taxon>Bacteria</taxon>
        <taxon>Candidatus Moduliflexota</taxon>
        <taxon>Candidatus Vecturitrichia</taxon>
        <taxon>Candidatus Vecturitrichales</taxon>
        <taxon>Candidatus Vecturitrichaceae</taxon>
        <taxon>Candidatus Vecturithrix</taxon>
    </lineage>
</organism>
<accession>A0A0S6WAZ5</accession>
<dbReference type="eggNOG" id="COG2226">
    <property type="taxonomic scope" value="Bacteria"/>
</dbReference>
<feature type="domain" description="Methyltransferase type 11" evidence="1">
    <location>
        <begin position="43"/>
        <end position="132"/>
    </location>
</feature>
<evidence type="ECO:0000259" key="1">
    <source>
        <dbReference type="Pfam" id="PF08241"/>
    </source>
</evidence>
<evidence type="ECO:0000313" key="3">
    <source>
        <dbReference type="Proteomes" id="UP000030661"/>
    </source>
</evidence>